<evidence type="ECO:0000313" key="22">
    <source>
        <dbReference type="EnsemblMetazoa" id="AMEC011052-PA"/>
    </source>
</evidence>
<dbReference type="Pfam" id="PF04563">
    <property type="entry name" value="RNA_pol_Rpb2_1"/>
    <property type="match status" value="1"/>
</dbReference>
<dbReference type="InterPro" id="IPR007121">
    <property type="entry name" value="RNA_pol_bsu_CS"/>
</dbReference>
<dbReference type="GO" id="GO:0008270">
    <property type="term" value="F:zinc ion binding"/>
    <property type="evidence" value="ECO:0007669"/>
    <property type="project" value="UniProtKB-KW"/>
</dbReference>
<comment type="similarity">
    <text evidence="2 14">Belongs to the RNA polymerase beta chain family.</text>
</comment>
<comment type="catalytic activity">
    <reaction evidence="13">
        <text>RNA(n) + a ribonucleoside 5'-triphosphate = RNA(n+1) + diphosphate</text>
        <dbReference type="Rhea" id="RHEA:21248"/>
        <dbReference type="Rhea" id="RHEA-COMP:14527"/>
        <dbReference type="Rhea" id="RHEA-COMP:17342"/>
        <dbReference type="ChEBI" id="CHEBI:33019"/>
        <dbReference type="ChEBI" id="CHEBI:61557"/>
        <dbReference type="ChEBI" id="CHEBI:140395"/>
        <dbReference type="EC" id="2.7.7.6"/>
    </reaction>
    <physiologicalReaction direction="left-to-right" evidence="13">
        <dbReference type="Rhea" id="RHEA:21249"/>
    </physiologicalReaction>
</comment>
<dbReference type="GO" id="GO:0003677">
    <property type="term" value="F:DNA binding"/>
    <property type="evidence" value="ECO:0007669"/>
    <property type="project" value="InterPro"/>
</dbReference>
<feature type="domain" description="RNA polymerase Rpb2" evidence="20">
    <location>
        <begin position="476"/>
        <end position="540"/>
    </location>
</feature>
<evidence type="ECO:0000256" key="10">
    <source>
        <dbReference type="ARBA" id="ARBA00023163"/>
    </source>
</evidence>
<reference evidence="22" key="2">
    <citation type="submission" date="2020-05" db="UniProtKB">
        <authorList>
            <consortium name="EnsemblMetazoa"/>
        </authorList>
    </citation>
    <scope>IDENTIFICATION</scope>
    <source>
        <strain evidence="22">CM1001059</strain>
    </source>
</reference>
<evidence type="ECO:0000256" key="15">
    <source>
        <dbReference type="RuleBase" id="RU363031"/>
    </source>
</evidence>
<evidence type="ECO:0000256" key="7">
    <source>
        <dbReference type="ARBA" id="ARBA00022723"/>
    </source>
</evidence>
<dbReference type="InterPro" id="IPR015712">
    <property type="entry name" value="DNA-dir_RNA_pol_su2"/>
</dbReference>
<dbReference type="InterPro" id="IPR007641">
    <property type="entry name" value="RNA_pol_Rpb2_7"/>
</dbReference>
<dbReference type="PROSITE" id="PS01166">
    <property type="entry name" value="RNA_POL_BETA"/>
    <property type="match status" value="1"/>
</dbReference>
<dbReference type="Gene3D" id="3.90.1110.10">
    <property type="entry name" value="RNA polymerase Rpb2, domain 2"/>
    <property type="match status" value="1"/>
</dbReference>
<dbReference type="Gene3D" id="3.90.1800.10">
    <property type="entry name" value="RNA polymerase alpha subunit dimerisation domain"/>
    <property type="match status" value="1"/>
</dbReference>
<proteinExistence type="inferred from homology"/>
<dbReference type="InterPro" id="IPR037033">
    <property type="entry name" value="DNA-dir_RNAP_su2_hyb_sf"/>
</dbReference>
<dbReference type="InterPro" id="IPR007642">
    <property type="entry name" value="RNA_pol_Rpb2_2"/>
</dbReference>
<name>A0A182TZ99_9DIPT</name>
<comment type="subunit">
    <text evidence="3">Component of the RNA polymerase I (Pol I) complex consisting of at least 13 subunits.</text>
</comment>
<dbReference type="GO" id="GO:0000428">
    <property type="term" value="C:DNA-directed RNA polymerase complex"/>
    <property type="evidence" value="ECO:0007669"/>
    <property type="project" value="UniProtKB-KW"/>
</dbReference>
<evidence type="ECO:0000256" key="9">
    <source>
        <dbReference type="ARBA" id="ARBA00022833"/>
    </source>
</evidence>
<feature type="domain" description="RNA polymerase Rpb2" evidence="17">
    <location>
        <begin position="1060"/>
        <end position="1163"/>
    </location>
</feature>
<dbReference type="Gene3D" id="3.90.1100.10">
    <property type="match status" value="2"/>
</dbReference>
<evidence type="ECO:0000259" key="19">
    <source>
        <dbReference type="Pfam" id="PF04563"/>
    </source>
</evidence>
<evidence type="ECO:0000313" key="23">
    <source>
        <dbReference type="Proteomes" id="UP000075902"/>
    </source>
</evidence>
<keyword evidence="8" id="KW-0863">Zinc-finger</keyword>
<evidence type="ECO:0000259" key="17">
    <source>
        <dbReference type="Pfam" id="PF04560"/>
    </source>
</evidence>
<comment type="function">
    <text evidence="12">DNA-dependent RNA polymerase catalyzes the transcription of DNA into RNA using the four ribonucleoside triphosphates as substrates. Second largest core component of RNA polymerase I which synthesizes ribosomal RNA precursors. Proposed to contribute to the polymerase catalytic activity and forms the polymerase active center together with the largest subunit. Pol I is composed of mobile elements and RPA2 is part of the core element with the central large cleft and probably a clamp element that moves to open and close the cleft.</text>
</comment>
<evidence type="ECO:0000256" key="4">
    <source>
        <dbReference type="ARBA" id="ARBA00022478"/>
    </source>
</evidence>
<dbReference type="GO" id="GO:0006351">
    <property type="term" value="P:DNA-templated transcription"/>
    <property type="evidence" value="ECO:0007669"/>
    <property type="project" value="InterPro"/>
</dbReference>
<dbReference type="GO" id="GO:0003899">
    <property type="term" value="F:DNA-directed RNA polymerase activity"/>
    <property type="evidence" value="ECO:0007669"/>
    <property type="project" value="UniProtKB-EC"/>
</dbReference>
<evidence type="ECO:0000256" key="11">
    <source>
        <dbReference type="ARBA" id="ARBA00023242"/>
    </source>
</evidence>
<feature type="domain" description="DNA-directed RNA polymerase subunit 2 hybrid-binding" evidence="16">
    <location>
        <begin position="695"/>
        <end position="1058"/>
    </location>
</feature>
<keyword evidence="7" id="KW-0479">Metal-binding</keyword>
<dbReference type="GO" id="GO:0032549">
    <property type="term" value="F:ribonucleoside binding"/>
    <property type="evidence" value="ECO:0007669"/>
    <property type="project" value="InterPro"/>
</dbReference>
<keyword evidence="10 15" id="KW-0804">Transcription</keyword>
<keyword evidence="23" id="KW-1185">Reference proteome</keyword>
<comment type="subcellular location">
    <subcellularLocation>
        <location evidence="1">Nucleus</location>
        <location evidence="1">Nucleolus</location>
    </subcellularLocation>
</comment>
<dbReference type="AlphaFoldDB" id="A0A182TZ99"/>
<dbReference type="FunFam" id="2.40.270.10:FF:000011">
    <property type="entry name" value="DNA-directed RNA polymerase subunit beta"/>
    <property type="match status" value="1"/>
</dbReference>
<reference evidence="23" key="1">
    <citation type="submission" date="2014-01" db="EMBL/GenBank/DDBJ databases">
        <title>The Genome Sequence of Anopheles melas CM1001059_A (V2).</title>
        <authorList>
            <consortium name="The Broad Institute Genomics Platform"/>
            <person name="Neafsey D.E."/>
            <person name="Besansky N."/>
            <person name="Howell P."/>
            <person name="Walton C."/>
            <person name="Young S.K."/>
            <person name="Zeng Q."/>
            <person name="Gargeya S."/>
            <person name="Fitzgerald M."/>
            <person name="Haas B."/>
            <person name="Abouelleil A."/>
            <person name="Allen A.W."/>
            <person name="Alvarado L."/>
            <person name="Arachchi H.M."/>
            <person name="Berlin A.M."/>
            <person name="Chapman S.B."/>
            <person name="Gainer-Dewar J."/>
            <person name="Goldberg J."/>
            <person name="Griggs A."/>
            <person name="Gujja S."/>
            <person name="Hansen M."/>
            <person name="Howarth C."/>
            <person name="Imamovic A."/>
            <person name="Ireland A."/>
            <person name="Larimer J."/>
            <person name="McCowan C."/>
            <person name="Murphy C."/>
            <person name="Pearson M."/>
            <person name="Poon T.W."/>
            <person name="Priest M."/>
            <person name="Roberts A."/>
            <person name="Saif S."/>
            <person name="Shea T."/>
            <person name="Sisk P."/>
            <person name="Sykes S."/>
            <person name="Wortman J."/>
            <person name="Nusbaum C."/>
            <person name="Birren B."/>
        </authorList>
    </citation>
    <scope>NUCLEOTIDE SEQUENCE [LARGE SCALE GENOMIC DNA]</scope>
    <source>
        <strain evidence="23">CM1001059</strain>
    </source>
</reference>
<dbReference type="InterPro" id="IPR014724">
    <property type="entry name" value="RNA_pol_RPB2_OB-fold"/>
</dbReference>
<keyword evidence="9" id="KW-0862">Zinc</keyword>
<dbReference type="VEuPathDB" id="VectorBase:AMEC011052"/>
<dbReference type="FunFam" id="3.90.1100.10:FF:000008">
    <property type="entry name" value="DNA-directed RNA polymerase subunit beta"/>
    <property type="match status" value="1"/>
</dbReference>
<evidence type="ECO:0000256" key="14">
    <source>
        <dbReference type="RuleBase" id="RU000434"/>
    </source>
</evidence>
<accession>A0A182TZ99</accession>
<dbReference type="Gene3D" id="2.40.50.150">
    <property type="match status" value="1"/>
</dbReference>
<dbReference type="SUPFAM" id="SSF64484">
    <property type="entry name" value="beta and beta-prime subunits of DNA dependent RNA-polymerase"/>
    <property type="match status" value="1"/>
</dbReference>
<dbReference type="GO" id="GO:0005730">
    <property type="term" value="C:nucleolus"/>
    <property type="evidence" value="ECO:0007669"/>
    <property type="project" value="UniProtKB-SubCell"/>
</dbReference>
<dbReference type="Pfam" id="PF00562">
    <property type="entry name" value="RNA_pol_Rpb2_6"/>
    <property type="match status" value="1"/>
</dbReference>
<dbReference type="InterPro" id="IPR037034">
    <property type="entry name" value="RNA_pol_Rpb2_2_sf"/>
</dbReference>
<evidence type="ECO:0000259" key="21">
    <source>
        <dbReference type="Pfam" id="PF06883"/>
    </source>
</evidence>
<keyword evidence="6 15" id="KW-0548">Nucleotidyltransferase</keyword>
<feature type="domain" description="RNA polymerase beta subunit protrusion" evidence="19">
    <location>
        <begin position="51"/>
        <end position="425"/>
    </location>
</feature>
<dbReference type="FunFam" id="3.90.1100.10:FF:000016">
    <property type="entry name" value="DNA-directed RNA polymerase subunit beta"/>
    <property type="match status" value="1"/>
</dbReference>
<dbReference type="STRING" id="34690.A0A182TZ99"/>
<keyword evidence="5 15" id="KW-0808">Transferase</keyword>
<evidence type="ECO:0000259" key="16">
    <source>
        <dbReference type="Pfam" id="PF00562"/>
    </source>
</evidence>
<dbReference type="Pfam" id="PF04565">
    <property type="entry name" value="RNA_pol_Rpb2_3"/>
    <property type="match status" value="1"/>
</dbReference>
<evidence type="ECO:0000256" key="5">
    <source>
        <dbReference type="ARBA" id="ARBA00022679"/>
    </source>
</evidence>
<evidence type="ECO:0000256" key="6">
    <source>
        <dbReference type="ARBA" id="ARBA00022695"/>
    </source>
</evidence>
<keyword evidence="4 15" id="KW-0240">DNA-directed RNA polymerase</keyword>
<feature type="domain" description="RNA polymerase Rpb2" evidence="18">
    <location>
        <begin position="207"/>
        <end position="393"/>
    </location>
</feature>
<dbReference type="PANTHER" id="PTHR20856">
    <property type="entry name" value="DNA-DIRECTED RNA POLYMERASE I SUBUNIT 2"/>
    <property type="match status" value="1"/>
</dbReference>
<dbReference type="InterPro" id="IPR007644">
    <property type="entry name" value="RNA_pol_bsu_protrusion"/>
</dbReference>
<protein>
    <recommendedName>
        <fullName evidence="15">DNA-directed RNA polymerase subunit beta</fullName>
        <ecNumber evidence="15">2.7.7.6</ecNumber>
    </recommendedName>
</protein>
<dbReference type="InterPro" id="IPR007120">
    <property type="entry name" value="DNA-dir_RNAP_su2_dom"/>
</dbReference>
<evidence type="ECO:0000256" key="12">
    <source>
        <dbReference type="ARBA" id="ARBA00025539"/>
    </source>
</evidence>
<evidence type="ECO:0000259" key="20">
    <source>
        <dbReference type="Pfam" id="PF04565"/>
    </source>
</evidence>
<sequence>MKLLPELTNLRPEFKEIPKKQNEASVFRRVKTGIVQAIKPSPPFPTQILANLGRPHIDSFNYMLDEGIEDVLSRLVPVCFEMANGNRIKLRITDICIAPPTVPMMLVEVAEKRVFPSECRQKSDTYAGMCTITLDWELDGMPQNPLTREMGRIPIMLRSNACNLANATPEELVARGEHEDEWGGYFVVRGNEKLIRMLISTRRNYPIAVNRNTWRDRGKDFSATGVFIRCVREDQYSTRNVLHYLTNGTAKLMISVSKALSFIPVMMILKALGDRSDNDIYKKLTACDESDQYYKRCIMAMLRDLHAENLHSSQECRSYMGMLLRRRLMDINLPAWYSDEQAGHFLLQHCVLIHLDSVEDKFNLLVHMVHKLYAVVQGRHAVESLDGTMMQEILLGGHIYQGLLREMCLSTMQYVRINLMKLCPDRTSPMVTTHELTQALKNVAGFQHPFTMFLATGNLAKATEMGLMQSTGLVIIAENINRMRYMSHFRAVHRGSYFLTMRTTEARQLLPDAWGFICPVHTPDGEPCGLLNHLTSDCTVSVTQDPELVANIPATLVSLGMQPFGGDAGSFGTLSHDDGYVVMLEGKMLGMLARATASQVVQKLRLLKIEGKTIPNQTEIAFVPAREGGQYPGLFLFVGPARMMRPVKNLLCGKTELIGSFEQVYMDICVTPEEAYPQLTTHAELAKTSFMSNLAQLIPMPDCNQSPRNMYQCQMGKQTMGTPCHNWDKQCIAKMYRLQTPATPLFRPVHHDNIALDNYAMGTNAIVAVISYTGYDMEDAMIINKAAFERGFAAGNIYKHEYVELTGDSFFARNPKDASLNPFLDNDGLPFKGAQLTKGTPLYCYFDVNDHTYHVVSYQGYEEAIVDNVKLGAPLQDAGRGIGRGGMAIVTKQLILTYRVPRNPSVGDKFASRAGQKGICSQHWPAIDLPFTESGMIPDIIFNPHGFPSRMTIAMMIETMAGKTAACQGLVHDATPFRYDESNTAIDYFGRLLEQSGYDYYGTERMYSGVDGREMKVDIFFGVVHYQRLRHMVSDKWQVRSTGPIDQLTHQPNKGRSRGGGVRFGEMERDGLISHGASFLLQDRLVHGSDKVVALVCRRCGTLIGPIDSVTKRLADNSNQLQHVPATCRLCEDDKEIGHVEIPYIFKFLVSQLTSMNINVKLQLSYPDV</sequence>
<evidence type="ECO:0000256" key="8">
    <source>
        <dbReference type="ARBA" id="ARBA00022771"/>
    </source>
</evidence>
<dbReference type="Gene3D" id="2.40.270.10">
    <property type="entry name" value="DNA-directed RNA polymerase, subunit 2, domain 6"/>
    <property type="match status" value="1"/>
</dbReference>
<dbReference type="Proteomes" id="UP000075902">
    <property type="component" value="Unassembled WGS sequence"/>
</dbReference>
<dbReference type="FunFam" id="3.90.1800.10:FF:000004">
    <property type="entry name" value="DNA-directed RNA polymerase subunit beta"/>
    <property type="match status" value="1"/>
</dbReference>
<dbReference type="EnsemblMetazoa" id="AMEC011052-RA">
    <property type="protein sequence ID" value="AMEC011052-PA"/>
    <property type="gene ID" value="AMEC011052"/>
</dbReference>
<evidence type="ECO:0000256" key="1">
    <source>
        <dbReference type="ARBA" id="ARBA00004604"/>
    </source>
</evidence>
<feature type="domain" description="DNA-directed RNA polymerase I subunit RPA2" evidence="21">
    <location>
        <begin position="589"/>
        <end position="645"/>
    </location>
</feature>
<dbReference type="InterPro" id="IPR007645">
    <property type="entry name" value="RNA_pol_Rpb2_3"/>
</dbReference>
<dbReference type="InterPro" id="IPR009674">
    <property type="entry name" value="Rpa2_dom_4"/>
</dbReference>
<dbReference type="Pfam" id="PF06883">
    <property type="entry name" value="RNA_pol_Rpa2_4"/>
    <property type="match status" value="1"/>
</dbReference>
<organism evidence="22 23">
    <name type="scientific">Anopheles melas</name>
    <dbReference type="NCBI Taxonomy" id="34690"/>
    <lineage>
        <taxon>Eukaryota</taxon>
        <taxon>Metazoa</taxon>
        <taxon>Ecdysozoa</taxon>
        <taxon>Arthropoda</taxon>
        <taxon>Hexapoda</taxon>
        <taxon>Insecta</taxon>
        <taxon>Pterygota</taxon>
        <taxon>Neoptera</taxon>
        <taxon>Endopterygota</taxon>
        <taxon>Diptera</taxon>
        <taxon>Nematocera</taxon>
        <taxon>Culicoidea</taxon>
        <taxon>Culicidae</taxon>
        <taxon>Anophelinae</taxon>
        <taxon>Anopheles</taxon>
    </lineage>
</organism>
<evidence type="ECO:0000256" key="13">
    <source>
        <dbReference type="ARBA" id="ARBA00047768"/>
    </source>
</evidence>
<evidence type="ECO:0000256" key="3">
    <source>
        <dbReference type="ARBA" id="ARBA00011251"/>
    </source>
</evidence>
<dbReference type="Pfam" id="PF04560">
    <property type="entry name" value="RNA_pol_Rpb2_7"/>
    <property type="match status" value="1"/>
</dbReference>
<evidence type="ECO:0000259" key="18">
    <source>
        <dbReference type="Pfam" id="PF04561"/>
    </source>
</evidence>
<dbReference type="FunFam" id="3.90.1110.10:FF:000007">
    <property type="entry name" value="DNA-directed RNA polymerase subunit beta"/>
    <property type="match status" value="1"/>
</dbReference>
<dbReference type="CDD" id="cd00653">
    <property type="entry name" value="RNA_pol_B_RPB2"/>
    <property type="match status" value="1"/>
</dbReference>
<keyword evidence="11" id="KW-0539">Nucleus</keyword>
<evidence type="ECO:0000256" key="2">
    <source>
        <dbReference type="ARBA" id="ARBA00006835"/>
    </source>
</evidence>
<dbReference type="Pfam" id="PF04561">
    <property type="entry name" value="RNA_pol_Rpb2_2"/>
    <property type="match status" value="1"/>
</dbReference>
<dbReference type="EC" id="2.7.7.6" evidence="15"/>